<dbReference type="Gene3D" id="3.40.50.2000">
    <property type="entry name" value="Glycogen Phosphorylase B"/>
    <property type="match status" value="2"/>
</dbReference>
<dbReference type="FunFam" id="3.40.50.2000:FF:000056">
    <property type="entry name" value="Glycosyltransferase"/>
    <property type="match status" value="1"/>
</dbReference>
<dbReference type="CDD" id="cd03784">
    <property type="entry name" value="GT1_Gtf-like"/>
    <property type="match status" value="1"/>
</dbReference>
<keyword evidence="2 4" id="KW-0328">Glycosyltransferase</keyword>
<dbReference type="Pfam" id="PF00201">
    <property type="entry name" value="UDPGT"/>
    <property type="match status" value="1"/>
</dbReference>
<evidence type="ECO:0000256" key="1">
    <source>
        <dbReference type="ARBA" id="ARBA00009995"/>
    </source>
</evidence>
<evidence type="ECO:0000256" key="4">
    <source>
        <dbReference type="RuleBase" id="RU003718"/>
    </source>
</evidence>
<reference evidence="7" key="2">
    <citation type="submission" date="2025-08" db="UniProtKB">
        <authorList>
            <consortium name="RefSeq"/>
        </authorList>
    </citation>
    <scope>IDENTIFICATION</scope>
    <source>
        <tissue evidence="7">Leaf</tissue>
    </source>
</reference>
<dbReference type="PANTHER" id="PTHR48046:SF7">
    <property type="entry name" value="UDP-GLYCOSYLTRANSFERASE 72E1"/>
    <property type="match status" value="1"/>
</dbReference>
<keyword evidence="3 4" id="KW-0808">Transferase</keyword>
<organism evidence="6 7">
    <name type="scientific">Punica granatum</name>
    <name type="common">Pomegranate</name>
    <dbReference type="NCBI Taxonomy" id="22663"/>
    <lineage>
        <taxon>Eukaryota</taxon>
        <taxon>Viridiplantae</taxon>
        <taxon>Streptophyta</taxon>
        <taxon>Embryophyta</taxon>
        <taxon>Tracheophyta</taxon>
        <taxon>Spermatophyta</taxon>
        <taxon>Magnoliopsida</taxon>
        <taxon>eudicotyledons</taxon>
        <taxon>Gunneridae</taxon>
        <taxon>Pentapetalae</taxon>
        <taxon>rosids</taxon>
        <taxon>malvids</taxon>
        <taxon>Myrtales</taxon>
        <taxon>Lythraceae</taxon>
        <taxon>Punica</taxon>
    </lineage>
</organism>
<proteinExistence type="inferred from homology"/>
<dbReference type="SUPFAM" id="SSF53756">
    <property type="entry name" value="UDP-Glycosyltransferase/glycogen phosphorylase"/>
    <property type="match status" value="1"/>
</dbReference>
<dbReference type="EC" id="2.4.1.-" evidence="5"/>
<comment type="similarity">
    <text evidence="1 4">Belongs to the UDP-glycosyltransferase family.</text>
</comment>
<accession>A0A6P8CVN2</accession>
<evidence type="ECO:0000256" key="3">
    <source>
        <dbReference type="ARBA" id="ARBA00022679"/>
    </source>
</evidence>
<dbReference type="PANTHER" id="PTHR48046">
    <property type="entry name" value="UDP-GLYCOSYLTRANSFERASE 72E1"/>
    <property type="match status" value="1"/>
</dbReference>
<dbReference type="GeneID" id="116199321"/>
<dbReference type="Proteomes" id="UP000515151">
    <property type="component" value="Chromosome 3"/>
</dbReference>
<sequence length="487" mass="53357">MQTSSNPHAILLASPGMGHLIPVLELGNHLAAHHGIDVTIFVVVADPSISKSRLLGQTTATLKPVNVVLLPQVDISSLVSPTASVVAQIAAMMRAAVPSLRAAISVMSTPPTALVVDLFGKEALVLASEFNMLKYVFVTSTAWFLAVTVHLPSLSEKERHEHRVLKKPLKIPGCRAIQFEDTLEVFLDHPNQDIFPEFARLAFEMSLADGILVNTWRELEPSTLNELLHNKAFGRVTKVPVYPIGPLVRSVRQSLESDVTAWLDKQPKESVIYVSFGSGGTLSAKQTIELAWGLKLSQQRFVWVARPPADNNARGAFFNSTSSIQDGTPDYLPEGFFTSIRGMGLIVPMWAPQTEVLAHESIGAFLSHCGWNSTLESMVNGVPMITWPLYAEQKMNATMLAEELGMAVRLGPREAGTLVEREAIKDVLMGAMDVRHKGGKMRARAKELRAKARKALTTDGSSYNSLSQIAKEWEFRLRHLSNKTLGA</sequence>
<protein>
    <recommendedName>
        <fullName evidence="5">Glycosyltransferase</fullName>
        <ecNumber evidence="5">2.4.1.-</ecNumber>
    </recommendedName>
</protein>
<dbReference type="OrthoDB" id="5835829at2759"/>
<dbReference type="InterPro" id="IPR035595">
    <property type="entry name" value="UDP_glycos_trans_CS"/>
</dbReference>
<evidence type="ECO:0000256" key="5">
    <source>
        <dbReference type="RuleBase" id="RU362057"/>
    </source>
</evidence>
<dbReference type="GO" id="GO:0047209">
    <property type="term" value="F:coniferyl-alcohol glucosyltransferase activity"/>
    <property type="evidence" value="ECO:0007669"/>
    <property type="project" value="TreeGrafter"/>
</dbReference>
<evidence type="ECO:0000256" key="2">
    <source>
        <dbReference type="ARBA" id="ARBA00022676"/>
    </source>
</evidence>
<name>A0A6P8CVN2_PUNGR</name>
<dbReference type="PROSITE" id="PS00375">
    <property type="entry name" value="UDPGT"/>
    <property type="match status" value="1"/>
</dbReference>
<evidence type="ECO:0000313" key="7">
    <source>
        <dbReference type="RefSeq" id="XP_031385506.1"/>
    </source>
</evidence>
<evidence type="ECO:0000313" key="6">
    <source>
        <dbReference type="Proteomes" id="UP000515151"/>
    </source>
</evidence>
<dbReference type="InterPro" id="IPR002213">
    <property type="entry name" value="UDP_glucos_trans"/>
</dbReference>
<dbReference type="AlphaFoldDB" id="A0A6P8CVN2"/>
<gene>
    <name evidence="7" type="primary">LOC116199321</name>
</gene>
<keyword evidence="6" id="KW-1185">Reference proteome</keyword>
<reference evidence="6" key="1">
    <citation type="journal article" date="2020" name="Plant Biotechnol. J.">
        <title>The pomegranate (Punica granatum L.) draft genome dissects genetic divergence between soft- and hard-seeded cultivars.</title>
        <authorList>
            <person name="Luo X."/>
            <person name="Li H."/>
            <person name="Wu Z."/>
            <person name="Yao W."/>
            <person name="Zhao P."/>
            <person name="Cao D."/>
            <person name="Yu H."/>
            <person name="Li K."/>
            <person name="Poudel K."/>
            <person name="Zhao D."/>
            <person name="Zhang F."/>
            <person name="Xia X."/>
            <person name="Chen L."/>
            <person name="Wang Q."/>
            <person name="Jing D."/>
            <person name="Cao S."/>
        </authorList>
    </citation>
    <scope>NUCLEOTIDE SEQUENCE [LARGE SCALE GENOMIC DNA]</scope>
    <source>
        <strain evidence="6">cv. Tunisia</strain>
    </source>
</reference>
<dbReference type="RefSeq" id="XP_031385506.1">
    <property type="nucleotide sequence ID" value="XM_031529646.1"/>
</dbReference>